<dbReference type="Proteomes" id="UP001239397">
    <property type="component" value="Chromosome"/>
</dbReference>
<evidence type="ECO:0000313" key="4">
    <source>
        <dbReference type="EMBL" id="WIY02414.1"/>
    </source>
</evidence>
<evidence type="ECO:0000259" key="3">
    <source>
        <dbReference type="SMART" id="SM00507"/>
    </source>
</evidence>
<protein>
    <submittedName>
        <fullName evidence="4">DUF222 domain-containing protein</fullName>
    </submittedName>
</protein>
<feature type="compositionally biased region" description="Polar residues" evidence="2">
    <location>
        <begin position="397"/>
        <end position="409"/>
    </location>
</feature>
<accession>A0A9Y2NI01</accession>
<feature type="domain" description="HNH nuclease" evidence="3">
    <location>
        <begin position="313"/>
        <end position="365"/>
    </location>
</feature>
<evidence type="ECO:0000313" key="5">
    <source>
        <dbReference type="Proteomes" id="UP001239397"/>
    </source>
</evidence>
<proteinExistence type="inferred from homology"/>
<reference evidence="4 5" key="1">
    <citation type="submission" date="2023-06" db="EMBL/GenBank/DDBJ databases">
        <authorList>
            <person name="Oyuntsetseg B."/>
            <person name="Kim S.B."/>
        </authorList>
    </citation>
    <scope>NUCLEOTIDE SEQUENCE [LARGE SCALE GENOMIC DNA]</scope>
    <source>
        <strain evidence="4 5">4-36</strain>
    </source>
</reference>
<evidence type="ECO:0000256" key="1">
    <source>
        <dbReference type="ARBA" id="ARBA00023450"/>
    </source>
</evidence>
<dbReference type="AlphaFoldDB" id="A0A9Y2NI01"/>
<comment type="similarity">
    <text evidence="1">Belongs to the Rv1128c/1148c/1588c/1702c/1945/3466 family.</text>
</comment>
<organism evidence="4 5">
    <name type="scientific">Amycolatopsis mongoliensis</name>
    <dbReference type="NCBI Taxonomy" id="715475"/>
    <lineage>
        <taxon>Bacteria</taxon>
        <taxon>Bacillati</taxon>
        <taxon>Actinomycetota</taxon>
        <taxon>Actinomycetes</taxon>
        <taxon>Pseudonocardiales</taxon>
        <taxon>Pseudonocardiaceae</taxon>
        <taxon>Amycolatopsis</taxon>
    </lineage>
</organism>
<sequence length="475" mass="50879">MDSEAVWQADAAALADRISTLLTVVRSAEAEIGALLVEIESRGVMELFGYRSVARLFEHLADVPKTGAETVVKRARALNSSRLLDGGPAPAVAPATGAAASGGRLSNPMIDSIVGVLQQVPVEHRDRVERDLLSFAEDSRHKQVAALGARIVAHLDPDGAEPDTAEPATPSRELSLRRKRSGVWELQGRFDDETGARASALLDSLAERRRADDGPDFRSPQERYGDAFSDAIDLALNSPDLPMQAGERAHVMVAVSLEDMKSGVGQATLGDTGRISAAEARIHACDCQIIPAVLGGKSEPLDLGRLRRLVSPGLRRALYLRDRGCAFPGCHRPPRHCQGHHIRHWAEGGPTELGNLVLMCGHHHRLLHRSGWQVRIAADGLPNSCHRCSWTGGENPGATTSTNRCPSQPDQRERPAATGYGPAPTRQNSAAWAGSSGGGCPRRPFNANLSSIVSSGSGNPYFAINGRIRSPIECR</sequence>
<dbReference type="GO" id="GO:0008270">
    <property type="term" value="F:zinc ion binding"/>
    <property type="evidence" value="ECO:0007669"/>
    <property type="project" value="InterPro"/>
</dbReference>
<dbReference type="CDD" id="cd00085">
    <property type="entry name" value="HNHc"/>
    <property type="match status" value="1"/>
</dbReference>
<dbReference type="InterPro" id="IPR003615">
    <property type="entry name" value="HNH_nuc"/>
</dbReference>
<dbReference type="KEGG" id="amog:QRX60_00630"/>
<dbReference type="InterPro" id="IPR003870">
    <property type="entry name" value="DUF222"/>
</dbReference>
<dbReference type="Gene3D" id="1.10.30.50">
    <property type="match status" value="1"/>
</dbReference>
<dbReference type="GO" id="GO:0004519">
    <property type="term" value="F:endonuclease activity"/>
    <property type="evidence" value="ECO:0007669"/>
    <property type="project" value="InterPro"/>
</dbReference>
<dbReference type="SMART" id="SM00507">
    <property type="entry name" value="HNHc"/>
    <property type="match status" value="1"/>
</dbReference>
<gene>
    <name evidence="4" type="ORF">QRX60_00630</name>
</gene>
<dbReference type="EMBL" id="CP127295">
    <property type="protein sequence ID" value="WIY02414.1"/>
    <property type="molecule type" value="Genomic_DNA"/>
</dbReference>
<dbReference type="GO" id="GO:0003676">
    <property type="term" value="F:nucleic acid binding"/>
    <property type="evidence" value="ECO:0007669"/>
    <property type="project" value="InterPro"/>
</dbReference>
<dbReference type="InterPro" id="IPR002711">
    <property type="entry name" value="HNH"/>
</dbReference>
<keyword evidence="5" id="KW-1185">Reference proteome</keyword>
<evidence type="ECO:0000256" key="2">
    <source>
        <dbReference type="SAM" id="MobiDB-lite"/>
    </source>
</evidence>
<name>A0A9Y2NI01_9PSEU</name>
<dbReference type="Pfam" id="PF01844">
    <property type="entry name" value="HNH"/>
    <property type="match status" value="1"/>
</dbReference>
<feature type="region of interest" description="Disordered" evidence="2">
    <location>
        <begin position="392"/>
        <end position="437"/>
    </location>
</feature>
<dbReference type="Pfam" id="PF02720">
    <property type="entry name" value="DUF222"/>
    <property type="match status" value="1"/>
</dbReference>
<feature type="region of interest" description="Disordered" evidence="2">
    <location>
        <begin position="156"/>
        <end position="177"/>
    </location>
</feature>